<accession>A0A8J2RP39</accession>
<evidence type="ECO:0000313" key="8">
    <source>
        <dbReference type="EMBL" id="CAH0103182.1"/>
    </source>
</evidence>
<dbReference type="PROSITE" id="PS00135">
    <property type="entry name" value="TRYPSIN_SER"/>
    <property type="match status" value="1"/>
</dbReference>
<evidence type="ECO:0000313" key="9">
    <source>
        <dbReference type="Proteomes" id="UP000789390"/>
    </source>
</evidence>
<evidence type="ECO:0000256" key="1">
    <source>
        <dbReference type="ARBA" id="ARBA00022670"/>
    </source>
</evidence>
<comment type="caution">
    <text evidence="8">The sequence shown here is derived from an EMBL/GenBank/DDBJ whole genome shotgun (WGS) entry which is preliminary data.</text>
</comment>
<name>A0A8J2RP39_9CRUS</name>
<evidence type="ECO:0000256" key="3">
    <source>
        <dbReference type="ARBA" id="ARBA00022825"/>
    </source>
</evidence>
<feature type="chain" id="PRO_5035254795" description="Peptidase S1 domain-containing protein" evidence="6">
    <location>
        <begin position="20"/>
        <end position="371"/>
    </location>
</feature>
<proteinExistence type="predicted"/>
<dbReference type="GO" id="GO:0004252">
    <property type="term" value="F:serine-type endopeptidase activity"/>
    <property type="evidence" value="ECO:0007669"/>
    <property type="project" value="InterPro"/>
</dbReference>
<dbReference type="InterPro" id="IPR050430">
    <property type="entry name" value="Peptidase_S1"/>
</dbReference>
<dbReference type="InterPro" id="IPR043504">
    <property type="entry name" value="Peptidase_S1_PA_chymotrypsin"/>
</dbReference>
<dbReference type="Gene3D" id="2.40.10.10">
    <property type="entry name" value="Trypsin-like serine proteases"/>
    <property type="match status" value="2"/>
</dbReference>
<dbReference type="GO" id="GO:0006508">
    <property type="term" value="P:proteolysis"/>
    <property type="evidence" value="ECO:0007669"/>
    <property type="project" value="UniProtKB-KW"/>
</dbReference>
<dbReference type="CDD" id="cd00190">
    <property type="entry name" value="Tryp_SPc"/>
    <property type="match status" value="1"/>
</dbReference>
<organism evidence="8 9">
    <name type="scientific">Daphnia galeata</name>
    <dbReference type="NCBI Taxonomy" id="27404"/>
    <lineage>
        <taxon>Eukaryota</taxon>
        <taxon>Metazoa</taxon>
        <taxon>Ecdysozoa</taxon>
        <taxon>Arthropoda</taxon>
        <taxon>Crustacea</taxon>
        <taxon>Branchiopoda</taxon>
        <taxon>Diplostraca</taxon>
        <taxon>Cladocera</taxon>
        <taxon>Anomopoda</taxon>
        <taxon>Daphniidae</taxon>
        <taxon>Daphnia</taxon>
    </lineage>
</organism>
<feature type="compositionally biased region" description="Low complexity" evidence="5">
    <location>
        <begin position="168"/>
        <end position="214"/>
    </location>
</feature>
<evidence type="ECO:0000256" key="5">
    <source>
        <dbReference type="SAM" id="MobiDB-lite"/>
    </source>
</evidence>
<evidence type="ECO:0000256" key="6">
    <source>
        <dbReference type="SAM" id="SignalP"/>
    </source>
</evidence>
<keyword evidence="1" id="KW-0645">Protease</keyword>
<dbReference type="InterPro" id="IPR033116">
    <property type="entry name" value="TRYPSIN_SER"/>
</dbReference>
<protein>
    <recommendedName>
        <fullName evidence="7">Peptidase S1 domain-containing protein</fullName>
    </recommendedName>
</protein>
<dbReference type="PROSITE" id="PS50240">
    <property type="entry name" value="TRYPSIN_DOM"/>
    <property type="match status" value="1"/>
</dbReference>
<dbReference type="Pfam" id="PF00089">
    <property type="entry name" value="Trypsin"/>
    <property type="match status" value="2"/>
</dbReference>
<dbReference type="SMART" id="SM00020">
    <property type="entry name" value="Tryp_SPc"/>
    <property type="match status" value="1"/>
</dbReference>
<feature type="region of interest" description="Disordered" evidence="5">
    <location>
        <begin position="166"/>
        <end position="214"/>
    </location>
</feature>
<keyword evidence="9" id="KW-1185">Reference proteome</keyword>
<dbReference type="PANTHER" id="PTHR24276:SF91">
    <property type="entry name" value="AT26814P-RELATED"/>
    <property type="match status" value="1"/>
</dbReference>
<feature type="domain" description="Peptidase S1" evidence="7">
    <location>
        <begin position="38"/>
        <end position="362"/>
    </location>
</feature>
<dbReference type="InterPro" id="IPR001254">
    <property type="entry name" value="Trypsin_dom"/>
</dbReference>
<keyword evidence="6" id="KW-0732">Signal</keyword>
<gene>
    <name evidence="8" type="ORF">DGAL_LOCUS5716</name>
</gene>
<evidence type="ECO:0000256" key="4">
    <source>
        <dbReference type="ARBA" id="ARBA00023157"/>
    </source>
</evidence>
<reference evidence="8" key="1">
    <citation type="submission" date="2021-11" db="EMBL/GenBank/DDBJ databases">
        <authorList>
            <person name="Schell T."/>
        </authorList>
    </citation>
    <scope>NUCLEOTIDE SEQUENCE</scope>
    <source>
        <strain evidence="8">M5</strain>
    </source>
</reference>
<dbReference type="Proteomes" id="UP000789390">
    <property type="component" value="Unassembled WGS sequence"/>
</dbReference>
<evidence type="ECO:0000256" key="2">
    <source>
        <dbReference type="ARBA" id="ARBA00022801"/>
    </source>
</evidence>
<dbReference type="AlphaFoldDB" id="A0A8J2RP39"/>
<evidence type="ECO:0000259" key="7">
    <source>
        <dbReference type="PROSITE" id="PS50240"/>
    </source>
</evidence>
<feature type="signal peptide" evidence="6">
    <location>
        <begin position="1"/>
        <end position="19"/>
    </location>
</feature>
<keyword evidence="4" id="KW-1015">Disulfide bond</keyword>
<dbReference type="InterPro" id="IPR009003">
    <property type="entry name" value="Peptidase_S1_PA"/>
</dbReference>
<dbReference type="OrthoDB" id="6378239at2759"/>
<sequence length="371" mass="38837">MRLTISVLFVFGFIGFVFPKSVPNTVPLAILKNPTISIIGGTAAQAGDFPFLASLLFPLNATVARLCGGTLIASSYIFDGGPLCYRVYLKKASLRLPINGTSGYVFINSLNINGGGNGSISRRVSSYIAHQQFFMNNTIVTNDIAVLVLNQPVNAADNIPFVQLPTDSSVTTQKPTTTTSPKPTTTPKTTTPKPTTKTTVKTTTTTTRRTTTTKPASTSKPICLCTCAPPVVVNGKTTRKPLVRLSRAFSTYSNASAIIAGWGVTASGSTSSTLQKANVTIYDNSVCTSQWNNQFNGTNQLCAAQTNTATCFGDSGGPILVGGKLQVGVVSFGSGRGCADPNNVPVFARVSAYLGWIATTMAANPPPAAGK</sequence>
<keyword evidence="2" id="KW-0378">Hydrolase</keyword>
<keyword evidence="3" id="KW-0720">Serine protease</keyword>
<dbReference type="SUPFAM" id="SSF50494">
    <property type="entry name" value="Trypsin-like serine proteases"/>
    <property type="match status" value="1"/>
</dbReference>
<dbReference type="PANTHER" id="PTHR24276">
    <property type="entry name" value="POLYSERASE-RELATED"/>
    <property type="match status" value="1"/>
</dbReference>
<dbReference type="EMBL" id="CAKKLH010000103">
    <property type="protein sequence ID" value="CAH0103182.1"/>
    <property type="molecule type" value="Genomic_DNA"/>
</dbReference>